<evidence type="ECO:0008006" key="12">
    <source>
        <dbReference type="Google" id="ProtNLM"/>
    </source>
</evidence>
<gene>
    <name evidence="10" type="ORF">BOW53_00500</name>
</gene>
<proteinExistence type="predicted"/>
<dbReference type="Pfam" id="PF01040">
    <property type="entry name" value="UbiA"/>
    <property type="match status" value="1"/>
</dbReference>
<keyword evidence="6 9" id="KW-0812">Transmembrane</keyword>
<dbReference type="CDD" id="cd13962">
    <property type="entry name" value="PT_UbiA_UBIAD1"/>
    <property type="match status" value="1"/>
</dbReference>
<dbReference type="PANTHER" id="PTHR13929">
    <property type="entry name" value="1,4-DIHYDROXY-2-NAPHTHOATE OCTAPRENYLTRANSFERASE"/>
    <property type="match status" value="1"/>
</dbReference>
<dbReference type="AlphaFoldDB" id="A0A1T2LBE9"/>
<comment type="caution">
    <text evidence="10">The sequence shown here is derived from an EMBL/GenBank/DDBJ whole genome shotgun (WGS) entry which is preliminary data.</text>
</comment>
<feature type="transmembrane region" description="Helical" evidence="9">
    <location>
        <begin position="165"/>
        <end position="184"/>
    </location>
</feature>
<name>A0A1T2LBE9_9GAMM</name>
<keyword evidence="7 9" id="KW-1133">Transmembrane helix</keyword>
<dbReference type="EMBL" id="MPRL01000001">
    <property type="protein sequence ID" value="OOZ42354.1"/>
    <property type="molecule type" value="Genomic_DNA"/>
</dbReference>
<feature type="transmembrane region" description="Helical" evidence="9">
    <location>
        <begin position="112"/>
        <end position="130"/>
    </location>
</feature>
<dbReference type="GO" id="GO:0016020">
    <property type="term" value="C:membrane"/>
    <property type="evidence" value="ECO:0007669"/>
    <property type="project" value="UniProtKB-SubCell"/>
</dbReference>
<dbReference type="RefSeq" id="WP_078482111.1">
    <property type="nucleotide sequence ID" value="NZ_MPRL01000001.1"/>
</dbReference>
<keyword evidence="8 9" id="KW-0472">Membrane</keyword>
<sequence length="306" mass="32049">MSEPSAEIFHRRSAGNSLATFFAATRPAFLTASILPVIVGLALSWSIYGSIEIGLGLLTLLNIVLIHSGANVLNDYFDDRNGTDGSNSGRIFPFSGGSRFIQNGVLSRRETLQFGSLLMVSGALLGLWFALVAGHFILLIGLLGGILAIFYSAPPCLACRGLGDVVIAICFGILPVVGTLYIQSSIIDPQAIWVGAIIGCFVAAILWNNSIPDIDADRAAGKLTLPARLGAAKAPYGLALLFILGFALLPLSPLPVSSYITLLAVFPATAAVKVLLEGRLMPAIPLTLVTHAAVSVLLTVGLILAR</sequence>
<dbReference type="Proteomes" id="UP000191110">
    <property type="component" value="Unassembled WGS sequence"/>
</dbReference>
<protein>
    <recommendedName>
        <fullName evidence="12">1,4-dihydroxy-2-naphthoate octaprenyltransferase</fullName>
    </recommendedName>
</protein>
<dbReference type="InterPro" id="IPR000537">
    <property type="entry name" value="UbiA_prenyltransferase"/>
</dbReference>
<feature type="transmembrane region" description="Helical" evidence="9">
    <location>
        <begin position="21"/>
        <end position="47"/>
    </location>
</feature>
<dbReference type="InterPro" id="IPR026046">
    <property type="entry name" value="UBIAD1"/>
</dbReference>
<dbReference type="PANTHER" id="PTHR13929:SF0">
    <property type="entry name" value="UBIA PRENYLTRANSFERASE DOMAIN-CONTAINING PROTEIN 1"/>
    <property type="match status" value="1"/>
</dbReference>
<evidence type="ECO:0000256" key="8">
    <source>
        <dbReference type="ARBA" id="ARBA00023136"/>
    </source>
</evidence>
<dbReference type="PIRSF" id="PIRSF005355">
    <property type="entry name" value="UBIAD1"/>
    <property type="match status" value="1"/>
</dbReference>
<keyword evidence="11" id="KW-1185">Reference proteome</keyword>
<accession>A0A1T2LBE9</accession>
<evidence type="ECO:0000313" key="10">
    <source>
        <dbReference type="EMBL" id="OOZ42354.1"/>
    </source>
</evidence>
<keyword evidence="3" id="KW-0474">Menaquinone biosynthesis</keyword>
<evidence type="ECO:0000256" key="1">
    <source>
        <dbReference type="ARBA" id="ARBA00004141"/>
    </source>
</evidence>
<dbReference type="OrthoDB" id="3344514at2"/>
<dbReference type="GO" id="GO:0009234">
    <property type="term" value="P:menaquinone biosynthetic process"/>
    <property type="evidence" value="ECO:0007669"/>
    <property type="project" value="UniProtKB-UniPathway"/>
</dbReference>
<dbReference type="InterPro" id="IPR044878">
    <property type="entry name" value="UbiA_sf"/>
</dbReference>
<evidence type="ECO:0000313" key="11">
    <source>
        <dbReference type="Proteomes" id="UP000191110"/>
    </source>
</evidence>
<organism evidence="10 11">
    <name type="scientific">Solemya pervernicosa gill symbiont</name>
    <dbReference type="NCBI Taxonomy" id="642797"/>
    <lineage>
        <taxon>Bacteria</taxon>
        <taxon>Pseudomonadati</taxon>
        <taxon>Pseudomonadota</taxon>
        <taxon>Gammaproteobacteria</taxon>
        <taxon>sulfur-oxidizing symbionts</taxon>
    </lineage>
</organism>
<comment type="subcellular location">
    <subcellularLocation>
        <location evidence="1">Membrane</location>
        <topology evidence="1">Multi-pass membrane protein</topology>
    </subcellularLocation>
</comment>
<evidence type="ECO:0000256" key="4">
    <source>
        <dbReference type="ARBA" id="ARBA00022475"/>
    </source>
</evidence>
<keyword evidence="5" id="KW-0808">Transferase</keyword>
<reference evidence="10 11" key="1">
    <citation type="submission" date="2016-11" db="EMBL/GenBank/DDBJ databases">
        <title>Mixed transmission modes and dynamic genome evolution in an obligate animal-bacterial symbiosis.</title>
        <authorList>
            <person name="Russell S.L."/>
            <person name="Corbett-Detig R.B."/>
            <person name="Cavanaugh C.M."/>
        </authorList>
    </citation>
    <scope>NUCLEOTIDE SEQUENCE [LARGE SCALE GENOMIC DNA]</scope>
    <source>
        <strain evidence="10">Sveles-Q1</strain>
    </source>
</reference>
<feature type="transmembrane region" description="Helical" evidence="9">
    <location>
        <begin position="229"/>
        <end position="250"/>
    </location>
</feature>
<dbReference type="GO" id="GO:0042371">
    <property type="term" value="P:vitamin K biosynthetic process"/>
    <property type="evidence" value="ECO:0007669"/>
    <property type="project" value="TreeGrafter"/>
</dbReference>
<feature type="transmembrane region" description="Helical" evidence="9">
    <location>
        <begin position="283"/>
        <end position="305"/>
    </location>
</feature>
<evidence type="ECO:0000256" key="9">
    <source>
        <dbReference type="SAM" id="Phobius"/>
    </source>
</evidence>
<dbReference type="GO" id="GO:0004659">
    <property type="term" value="F:prenyltransferase activity"/>
    <property type="evidence" value="ECO:0007669"/>
    <property type="project" value="InterPro"/>
</dbReference>
<dbReference type="UniPathway" id="UPA00079"/>
<evidence type="ECO:0000256" key="2">
    <source>
        <dbReference type="ARBA" id="ARBA00004863"/>
    </source>
</evidence>
<evidence type="ECO:0000256" key="5">
    <source>
        <dbReference type="ARBA" id="ARBA00022679"/>
    </source>
</evidence>
<feature type="transmembrane region" description="Helical" evidence="9">
    <location>
        <begin position="190"/>
        <end position="208"/>
    </location>
</feature>
<evidence type="ECO:0000256" key="6">
    <source>
        <dbReference type="ARBA" id="ARBA00022692"/>
    </source>
</evidence>
<keyword evidence="4" id="KW-1003">Cell membrane</keyword>
<feature type="transmembrane region" description="Helical" evidence="9">
    <location>
        <begin position="53"/>
        <end position="73"/>
    </location>
</feature>
<evidence type="ECO:0000256" key="3">
    <source>
        <dbReference type="ARBA" id="ARBA00022428"/>
    </source>
</evidence>
<feature type="transmembrane region" description="Helical" evidence="9">
    <location>
        <begin position="136"/>
        <end position="153"/>
    </location>
</feature>
<dbReference type="Gene3D" id="1.10.357.140">
    <property type="entry name" value="UbiA prenyltransferase"/>
    <property type="match status" value="1"/>
</dbReference>
<comment type="pathway">
    <text evidence="2">Quinol/quinone metabolism; menaquinone biosynthesis.</text>
</comment>
<evidence type="ECO:0000256" key="7">
    <source>
        <dbReference type="ARBA" id="ARBA00022989"/>
    </source>
</evidence>